<evidence type="ECO:0000256" key="1">
    <source>
        <dbReference type="ARBA" id="ARBA00005721"/>
    </source>
</evidence>
<dbReference type="Pfam" id="PF03780">
    <property type="entry name" value="Asp23"/>
    <property type="match status" value="1"/>
</dbReference>
<dbReference type="EMBL" id="CP004350">
    <property type="protein sequence ID" value="AHI19132.1"/>
    <property type="molecule type" value="Genomic_DNA"/>
</dbReference>
<comment type="similarity">
    <text evidence="1">Belongs to the asp23 family.</text>
</comment>
<sequence>MTITPHAPQADAGGVHVANAPGTTEISVRTLERIVAQAIKAVPGTVTIDSKLAGIGGRGYPRSIVQSDPDARMTAVESTIAVAWPSPVTQVAAQTRAAIISAIAQFTGYSTTRVNVTVGHLEPGNRVSNSAAAAPVNFHASIPAVSPTKVNHPVTRSSSTNVHRFDAAEWTDRTRAESVATPAPKQLRPVNSAAPVEVRSVETPKEVEIRPSGEVNPRLEEVYVPKSNPRELHLQDVHVPDERELKQIDVPDEQPLREIHVESANPEPSRVFAPKPVQLRHIEVHPVEVRKPEIRPTMGTEFGHE</sequence>
<evidence type="ECO:0000313" key="2">
    <source>
        <dbReference type="EMBL" id="AHI19132.1"/>
    </source>
</evidence>
<evidence type="ECO:0008006" key="4">
    <source>
        <dbReference type="Google" id="ProtNLM"/>
    </source>
</evidence>
<dbReference type="InterPro" id="IPR005531">
    <property type="entry name" value="Asp23"/>
</dbReference>
<gene>
    <name evidence="2" type="ORF">CCASEI_02745</name>
</gene>
<proteinExistence type="inferred from homology"/>
<accession>A0ABM5PMI6</accession>
<dbReference type="RefSeq" id="WP_006823217.1">
    <property type="nucleotide sequence ID" value="NZ_CP004350.1"/>
</dbReference>
<name>A0ABM5PMI6_9CORY</name>
<reference evidence="3" key="1">
    <citation type="submission" date="2013-02" db="EMBL/GenBank/DDBJ databases">
        <title>The complete genome sequence of Corynebacterium casei LMG S-19264 (=DSM 44701).</title>
        <authorList>
            <person name="Ruckert C."/>
            <person name="Albersmeier A."/>
            <person name="Kalinowski J."/>
        </authorList>
    </citation>
    <scope>NUCLEOTIDE SEQUENCE [LARGE SCALE GENOMIC DNA]</scope>
    <source>
        <strain evidence="3">LMG S-19264</strain>
    </source>
</reference>
<evidence type="ECO:0000313" key="3">
    <source>
        <dbReference type="Proteomes" id="UP000019226"/>
    </source>
</evidence>
<protein>
    <recommendedName>
        <fullName evidence="4">Asp23/Gls24 family envelope stress response protein</fullName>
    </recommendedName>
</protein>
<dbReference type="GeneID" id="82876742"/>
<dbReference type="Proteomes" id="UP000019226">
    <property type="component" value="Chromosome"/>
</dbReference>
<organism evidence="2 3">
    <name type="scientific">Corynebacterium casei LMG S-19264</name>
    <dbReference type="NCBI Taxonomy" id="1285583"/>
    <lineage>
        <taxon>Bacteria</taxon>
        <taxon>Bacillati</taxon>
        <taxon>Actinomycetota</taxon>
        <taxon>Actinomycetes</taxon>
        <taxon>Mycobacteriales</taxon>
        <taxon>Corynebacteriaceae</taxon>
        <taxon>Corynebacterium</taxon>
    </lineage>
</organism>
<keyword evidence="3" id="KW-1185">Reference proteome</keyword>